<feature type="domain" description="Multidrug resistance protein MdtA-like alpha-helical hairpin" evidence="5">
    <location>
        <begin position="107"/>
        <end position="175"/>
    </location>
</feature>
<comment type="caution">
    <text evidence="9">The sequence shown here is derived from an EMBL/GenBank/DDBJ whole genome shotgun (WGS) entry which is preliminary data.</text>
</comment>
<feature type="domain" description="Multidrug resistance protein MdtA-like beta-barrel" evidence="7">
    <location>
        <begin position="211"/>
        <end position="299"/>
    </location>
</feature>
<organism evidence="9 10">
    <name type="scientific">Panacagrimonas perspica</name>
    <dbReference type="NCBI Taxonomy" id="381431"/>
    <lineage>
        <taxon>Bacteria</taxon>
        <taxon>Pseudomonadati</taxon>
        <taxon>Pseudomonadota</taxon>
        <taxon>Gammaproteobacteria</taxon>
        <taxon>Nevskiales</taxon>
        <taxon>Nevskiaceae</taxon>
        <taxon>Panacagrimonas</taxon>
    </lineage>
</organism>
<protein>
    <submittedName>
        <fullName evidence="9">Membrane fusion protein (Multidrug efflux system)</fullName>
    </submittedName>
</protein>
<dbReference type="EMBL" id="SOBT01000012">
    <property type="protein sequence ID" value="TDU24388.1"/>
    <property type="molecule type" value="Genomic_DNA"/>
</dbReference>
<evidence type="ECO:0000256" key="2">
    <source>
        <dbReference type="ARBA" id="ARBA00009477"/>
    </source>
</evidence>
<dbReference type="InterPro" id="IPR006143">
    <property type="entry name" value="RND_pump_MFP"/>
</dbReference>
<dbReference type="FunFam" id="2.40.420.20:FF:000001">
    <property type="entry name" value="Efflux RND transporter periplasmic adaptor subunit"/>
    <property type="match status" value="1"/>
</dbReference>
<feature type="region of interest" description="Disordered" evidence="3">
    <location>
        <begin position="370"/>
        <end position="395"/>
    </location>
</feature>
<dbReference type="NCBIfam" id="TIGR01730">
    <property type="entry name" value="RND_mfp"/>
    <property type="match status" value="1"/>
</dbReference>
<evidence type="ECO:0000256" key="4">
    <source>
        <dbReference type="SAM" id="SignalP"/>
    </source>
</evidence>
<evidence type="ECO:0000256" key="1">
    <source>
        <dbReference type="ARBA" id="ARBA00004519"/>
    </source>
</evidence>
<dbReference type="InterPro" id="IPR058627">
    <property type="entry name" value="MdtA-like_C"/>
</dbReference>
<dbReference type="InterPro" id="IPR058626">
    <property type="entry name" value="MdtA-like_b-barrel"/>
</dbReference>
<sequence length="395" mass="42165">MPSPSLVSRGSARFVLLLLVGAVMAACSGKKEAPPPPPSDVSVIELKPQAARVTVEYVAETEAFNTVEIRPRVGGLLDKVEIVEGARVKKGQVLFVIDSQPYLAARAEARAAVAQARSATEQAERDFERVSPLAAMNAVSQQEVDAVKARLSAGRASVDAALAALKTAELNLDYTTVTAPIDGIVGRAQIRIGGLVTAYSTLLTTVYDTDPMYVNFSISERRMLELQHRYGINREKPSPTAVFHVVLADGTEHAGPVKLNFIDAAVDRATGTLPIRLVVDNEKGELLTGQFARVLVDTDRLDNALLVPQRAVQELQGKTSVWVVDADNKVQPRDVTMGARIGSDWLVQQGLKAGEHVVIEGMQKLKPGAPVNAKVADAPPPAVVPKADEPAPAKS</sequence>
<feature type="chain" id="PRO_5030099474" evidence="4">
    <location>
        <begin position="26"/>
        <end position="395"/>
    </location>
</feature>
<evidence type="ECO:0000313" key="9">
    <source>
        <dbReference type="EMBL" id="TDU24388.1"/>
    </source>
</evidence>
<dbReference type="Gene3D" id="2.40.50.100">
    <property type="match status" value="1"/>
</dbReference>
<proteinExistence type="inferred from homology"/>
<dbReference type="Pfam" id="PF25944">
    <property type="entry name" value="Beta-barrel_RND"/>
    <property type="match status" value="1"/>
</dbReference>
<dbReference type="PANTHER" id="PTHR30158">
    <property type="entry name" value="ACRA/E-RELATED COMPONENT OF DRUG EFFLUX TRANSPORTER"/>
    <property type="match status" value="1"/>
</dbReference>
<feature type="signal peptide" evidence="4">
    <location>
        <begin position="1"/>
        <end position="25"/>
    </location>
</feature>
<dbReference type="Pfam" id="PF25917">
    <property type="entry name" value="BSH_RND"/>
    <property type="match status" value="1"/>
</dbReference>
<dbReference type="Gene3D" id="2.40.420.20">
    <property type="match status" value="1"/>
</dbReference>
<feature type="domain" description="Multidrug resistance protein MdtA-like C-terminal permuted SH3" evidence="8">
    <location>
        <begin position="303"/>
        <end position="364"/>
    </location>
</feature>
<evidence type="ECO:0000259" key="7">
    <source>
        <dbReference type="Pfam" id="PF25944"/>
    </source>
</evidence>
<dbReference type="GO" id="GO:0005886">
    <property type="term" value="C:plasma membrane"/>
    <property type="evidence" value="ECO:0007669"/>
    <property type="project" value="UniProtKB-SubCell"/>
</dbReference>
<dbReference type="OrthoDB" id="9816569at2"/>
<dbReference type="GO" id="GO:0046677">
    <property type="term" value="P:response to antibiotic"/>
    <property type="evidence" value="ECO:0007669"/>
    <property type="project" value="TreeGrafter"/>
</dbReference>
<evidence type="ECO:0000313" key="10">
    <source>
        <dbReference type="Proteomes" id="UP000295341"/>
    </source>
</evidence>
<name>A0A4R7NTY0_9GAMM</name>
<dbReference type="Pfam" id="PF25967">
    <property type="entry name" value="RND-MFP_C"/>
    <property type="match status" value="1"/>
</dbReference>
<dbReference type="Gene3D" id="1.10.287.470">
    <property type="entry name" value="Helix hairpin bin"/>
    <property type="match status" value="1"/>
</dbReference>
<evidence type="ECO:0000259" key="6">
    <source>
        <dbReference type="Pfam" id="PF25917"/>
    </source>
</evidence>
<accession>A0A4R7NTY0</accession>
<keyword evidence="4" id="KW-0732">Signal</keyword>
<gene>
    <name evidence="9" type="ORF">DFR24_4656</name>
</gene>
<evidence type="ECO:0000256" key="3">
    <source>
        <dbReference type="SAM" id="MobiDB-lite"/>
    </source>
</evidence>
<dbReference type="Proteomes" id="UP000295341">
    <property type="component" value="Unassembled WGS sequence"/>
</dbReference>
<dbReference type="SUPFAM" id="SSF111369">
    <property type="entry name" value="HlyD-like secretion proteins"/>
    <property type="match status" value="1"/>
</dbReference>
<reference evidence="9 10" key="1">
    <citation type="submission" date="2019-03" db="EMBL/GenBank/DDBJ databases">
        <title>Genomic Encyclopedia of Type Strains, Phase IV (KMG-IV): sequencing the most valuable type-strain genomes for metagenomic binning, comparative biology and taxonomic classification.</title>
        <authorList>
            <person name="Goeker M."/>
        </authorList>
    </citation>
    <scope>NUCLEOTIDE SEQUENCE [LARGE SCALE GENOMIC DNA]</scope>
    <source>
        <strain evidence="9 10">DSM 26377</strain>
    </source>
</reference>
<keyword evidence="10" id="KW-1185">Reference proteome</keyword>
<evidence type="ECO:0000259" key="8">
    <source>
        <dbReference type="Pfam" id="PF25967"/>
    </source>
</evidence>
<dbReference type="AlphaFoldDB" id="A0A4R7NTY0"/>
<dbReference type="GO" id="GO:0022857">
    <property type="term" value="F:transmembrane transporter activity"/>
    <property type="evidence" value="ECO:0007669"/>
    <property type="project" value="InterPro"/>
</dbReference>
<dbReference type="Gene3D" id="2.40.30.170">
    <property type="match status" value="1"/>
</dbReference>
<evidence type="ECO:0000259" key="5">
    <source>
        <dbReference type="Pfam" id="PF25876"/>
    </source>
</evidence>
<feature type="compositionally biased region" description="Basic and acidic residues" evidence="3">
    <location>
        <begin position="386"/>
        <end position="395"/>
    </location>
</feature>
<feature type="domain" description="Multidrug resistance protein MdtA-like barrel-sandwich hybrid" evidence="6">
    <location>
        <begin position="65"/>
        <end position="201"/>
    </location>
</feature>
<comment type="similarity">
    <text evidence="2">Belongs to the membrane fusion protein (MFP) (TC 8.A.1) family.</text>
</comment>
<comment type="subcellular location">
    <subcellularLocation>
        <location evidence="1">Cell inner membrane</location>
        <topology evidence="1">Lipid-anchor</topology>
    </subcellularLocation>
</comment>
<dbReference type="InterPro" id="IPR058624">
    <property type="entry name" value="MdtA-like_HH"/>
</dbReference>
<dbReference type="InterPro" id="IPR058625">
    <property type="entry name" value="MdtA-like_BSH"/>
</dbReference>
<dbReference type="Pfam" id="PF25876">
    <property type="entry name" value="HH_MFP_RND"/>
    <property type="match status" value="1"/>
</dbReference>